<dbReference type="RefSeq" id="WP_101471758.1">
    <property type="nucleotide sequence ID" value="NZ_PJND01000007.1"/>
</dbReference>
<comment type="caution">
    <text evidence="5">The sequence shown here is derived from an EMBL/GenBank/DDBJ whole genome shotgun (WGS) entry which is preliminary data.</text>
</comment>
<keyword evidence="1" id="KW-0175">Coiled coil</keyword>
<protein>
    <submittedName>
        <fullName evidence="5">Anti-sigma-K factor rskA</fullName>
    </submittedName>
</protein>
<gene>
    <name evidence="4" type="ORF">B0G92_1681</name>
    <name evidence="5" type="ORF">CLV50_2253</name>
</gene>
<evidence type="ECO:0000313" key="5">
    <source>
        <dbReference type="EMBL" id="RLJ24372.1"/>
    </source>
</evidence>
<dbReference type="Proteomes" id="UP000233767">
    <property type="component" value="Unassembled WGS sequence"/>
</dbReference>
<accession>A0A497U2F1</accession>
<feature type="domain" description="Anti-sigma K factor RskA C-terminal" evidence="3">
    <location>
        <begin position="95"/>
        <end position="251"/>
    </location>
</feature>
<reference evidence="5 7" key="2">
    <citation type="submission" date="2018-10" db="EMBL/GenBank/DDBJ databases">
        <title>Genomic Encyclopedia of Archaeal and Bacterial Type Strains, Phase II (KMG-II): from individual species to whole genera.</title>
        <authorList>
            <person name="Goeker M."/>
        </authorList>
    </citation>
    <scope>NUCLEOTIDE SEQUENCE [LARGE SCALE GENOMIC DNA]</scope>
    <source>
        <strain evidence="5 7">DSM 21886</strain>
    </source>
</reference>
<name>A0A497U2F1_9FLAO</name>
<dbReference type="Pfam" id="PF10099">
    <property type="entry name" value="RskA_C"/>
    <property type="match status" value="1"/>
</dbReference>
<keyword evidence="6" id="KW-1185">Reference proteome</keyword>
<keyword evidence="2" id="KW-1133">Transmembrane helix</keyword>
<keyword evidence="2" id="KW-0472">Membrane</keyword>
<dbReference type="EMBL" id="PJND01000007">
    <property type="protein sequence ID" value="PKW30032.1"/>
    <property type="molecule type" value="Genomic_DNA"/>
</dbReference>
<evidence type="ECO:0000313" key="4">
    <source>
        <dbReference type="EMBL" id="PKW30032.1"/>
    </source>
</evidence>
<evidence type="ECO:0000313" key="7">
    <source>
        <dbReference type="Proteomes" id="UP000275027"/>
    </source>
</evidence>
<feature type="coiled-coil region" evidence="1">
    <location>
        <begin position="111"/>
        <end position="145"/>
    </location>
</feature>
<feature type="transmembrane region" description="Helical" evidence="2">
    <location>
        <begin position="88"/>
        <end position="109"/>
    </location>
</feature>
<dbReference type="AlphaFoldDB" id="A0A497U2F1"/>
<dbReference type="EMBL" id="RCCB01000012">
    <property type="protein sequence ID" value="RLJ24372.1"/>
    <property type="molecule type" value="Genomic_DNA"/>
</dbReference>
<dbReference type="InterPro" id="IPR018764">
    <property type="entry name" value="RskA_C"/>
</dbReference>
<reference evidence="4 6" key="1">
    <citation type="submission" date="2017-12" db="EMBL/GenBank/DDBJ databases">
        <title>Genomic Encyclopedia of Type Strains, Phase III (KMG-III): the genomes of soil and plant-associated and newly described type strains.</title>
        <authorList>
            <person name="Whitman W."/>
        </authorList>
    </citation>
    <scope>NUCLEOTIDE SEQUENCE [LARGE SCALE GENOMIC DNA]</scope>
    <source>
        <strain evidence="4 6">IP-10</strain>
    </source>
</reference>
<evidence type="ECO:0000259" key="3">
    <source>
        <dbReference type="Pfam" id="PF10099"/>
    </source>
</evidence>
<organism evidence="5 7">
    <name type="scientific">Flavobacterium lindanitolerans</name>
    <dbReference type="NCBI Taxonomy" id="428988"/>
    <lineage>
        <taxon>Bacteria</taxon>
        <taxon>Pseudomonadati</taxon>
        <taxon>Bacteroidota</taxon>
        <taxon>Flavobacteriia</taxon>
        <taxon>Flavobacteriales</taxon>
        <taxon>Flavobacteriaceae</taxon>
        <taxon>Flavobacterium</taxon>
    </lineage>
</organism>
<evidence type="ECO:0000256" key="1">
    <source>
        <dbReference type="SAM" id="Coils"/>
    </source>
</evidence>
<evidence type="ECO:0000313" key="6">
    <source>
        <dbReference type="Proteomes" id="UP000233767"/>
    </source>
</evidence>
<evidence type="ECO:0000256" key="2">
    <source>
        <dbReference type="SAM" id="Phobius"/>
    </source>
</evidence>
<dbReference type="Proteomes" id="UP000275027">
    <property type="component" value="Unassembled WGS sequence"/>
</dbReference>
<proteinExistence type="predicted"/>
<sequence>MDKQEYIESGILELYVFGQLEEPEFSKITEMAKNDEDIRNEIISIEKAIINFSESMAPFLSSENYEKIRTSLMLKHRITAEEKPKPGIALYLGWAASILLMIGVGYQYVQLEDKKDTIQTIETEKSKLQQSVTDLNLQNKNTEAALSVIRDNSNTAVAMEGQEVSPLSYAKVYWNKTTKAVHIDASGLPEPPEGMVYQVWALKLNPLTPTSIGLLDNFKDNTKRFFAIEKAEEAEAFGITLEPAGGSPSPTLGQLYTLGKV</sequence>
<dbReference type="GO" id="GO:0005886">
    <property type="term" value="C:plasma membrane"/>
    <property type="evidence" value="ECO:0007669"/>
    <property type="project" value="InterPro"/>
</dbReference>
<keyword evidence="2" id="KW-0812">Transmembrane</keyword>